<dbReference type="Proteomes" id="UP000799537">
    <property type="component" value="Unassembled WGS sequence"/>
</dbReference>
<feature type="region of interest" description="Disordered" evidence="1">
    <location>
        <begin position="145"/>
        <end position="168"/>
    </location>
</feature>
<reference evidence="2" key="1">
    <citation type="journal article" date="2020" name="Stud. Mycol.">
        <title>101 Dothideomycetes genomes: a test case for predicting lifestyles and emergence of pathogens.</title>
        <authorList>
            <person name="Haridas S."/>
            <person name="Albert R."/>
            <person name="Binder M."/>
            <person name="Bloem J."/>
            <person name="Labutti K."/>
            <person name="Salamov A."/>
            <person name="Andreopoulos B."/>
            <person name="Baker S."/>
            <person name="Barry K."/>
            <person name="Bills G."/>
            <person name="Bluhm B."/>
            <person name="Cannon C."/>
            <person name="Castanera R."/>
            <person name="Culley D."/>
            <person name="Daum C."/>
            <person name="Ezra D."/>
            <person name="Gonzalez J."/>
            <person name="Henrissat B."/>
            <person name="Kuo A."/>
            <person name="Liang C."/>
            <person name="Lipzen A."/>
            <person name="Lutzoni F."/>
            <person name="Magnuson J."/>
            <person name="Mondo S."/>
            <person name="Nolan M."/>
            <person name="Ohm R."/>
            <person name="Pangilinan J."/>
            <person name="Park H.-J."/>
            <person name="Ramirez L."/>
            <person name="Alfaro M."/>
            <person name="Sun H."/>
            <person name="Tritt A."/>
            <person name="Yoshinaga Y."/>
            <person name="Zwiers L.-H."/>
            <person name="Turgeon B."/>
            <person name="Goodwin S."/>
            <person name="Spatafora J."/>
            <person name="Crous P."/>
            <person name="Grigoriev I."/>
        </authorList>
    </citation>
    <scope>NUCLEOTIDE SEQUENCE</scope>
    <source>
        <strain evidence="2">ATCC 36951</strain>
    </source>
</reference>
<name>A0A6A6C4U9_ZASCE</name>
<evidence type="ECO:0000313" key="3">
    <source>
        <dbReference type="Proteomes" id="UP000799537"/>
    </source>
</evidence>
<dbReference type="GeneID" id="54567573"/>
<proteinExistence type="predicted"/>
<accession>A0A6A6C4U9</accession>
<feature type="region of interest" description="Disordered" evidence="1">
    <location>
        <begin position="243"/>
        <end position="262"/>
    </location>
</feature>
<protein>
    <submittedName>
        <fullName evidence="2">Uncharacterized protein</fullName>
    </submittedName>
</protein>
<dbReference type="EMBL" id="ML993624">
    <property type="protein sequence ID" value="KAF2160769.1"/>
    <property type="molecule type" value="Genomic_DNA"/>
</dbReference>
<feature type="compositionally biased region" description="Polar residues" evidence="1">
    <location>
        <begin position="13"/>
        <end position="28"/>
    </location>
</feature>
<organism evidence="2 3">
    <name type="scientific">Zasmidium cellare ATCC 36951</name>
    <dbReference type="NCBI Taxonomy" id="1080233"/>
    <lineage>
        <taxon>Eukaryota</taxon>
        <taxon>Fungi</taxon>
        <taxon>Dikarya</taxon>
        <taxon>Ascomycota</taxon>
        <taxon>Pezizomycotina</taxon>
        <taxon>Dothideomycetes</taxon>
        <taxon>Dothideomycetidae</taxon>
        <taxon>Mycosphaerellales</taxon>
        <taxon>Mycosphaerellaceae</taxon>
        <taxon>Zasmidium</taxon>
    </lineage>
</organism>
<evidence type="ECO:0000313" key="2">
    <source>
        <dbReference type="EMBL" id="KAF2160769.1"/>
    </source>
</evidence>
<evidence type="ECO:0000256" key="1">
    <source>
        <dbReference type="SAM" id="MobiDB-lite"/>
    </source>
</evidence>
<feature type="region of interest" description="Disordered" evidence="1">
    <location>
        <begin position="13"/>
        <end position="34"/>
    </location>
</feature>
<feature type="compositionally biased region" description="Acidic residues" evidence="1">
    <location>
        <begin position="150"/>
        <end position="161"/>
    </location>
</feature>
<sequence>MPTVLPILKSSFASPNLQQRDNPDNSAPENGHDSRFQQDRCLEVPLSSSLKSISQPWRSIIDASKSGALLGWLSGWLAAAPSSNAETPTYALYRAAIVQVSKEIQVVAKNPAQASVKANAMTPRHHRLKDGSSVFPGVVATRWHDRSEEPGDEVAGDEDGYETQGDQEAAQNDLRHGQDDLGFLLVRRVIPKIGKEDSALGASLQIFAAFAFQQPIFQFMRPSRTVRGRRVFDIPLTHTPFNSRITLPSAPDDRNCKEKPKP</sequence>
<dbReference type="AlphaFoldDB" id="A0A6A6C4U9"/>
<gene>
    <name evidence="2" type="ORF">M409DRAFT_59791</name>
</gene>
<keyword evidence="3" id="KW-1185">Reference proteome</keyword>
<dbReference type="RefSeq" id="XP_033661658.1">
    <property type="nucleotide sequence ID" value="XM_033814301.1"/>
</dbReference>
<feature type="compositionally biased region" description="Basic and acidic residues" evidence="1">
    <location>
        <begin position="251"/>
        <end position="262"/>
    </location>
</feature>